<dbReference type="AlphaFoldDB" id="A0A829YIT1"/>
<dbReference type="InterPro" id="IPR029058">
    <property type="entry name" value="AB_hydrolase_fold"/>
</dbReference>
<dbReference type="PANTHER" id="PTHR43689">
    <property type="entry name" value="HYDROLASE"/>
    <property type="match status" value="1"/>
</dbReference>
<gene>
    <name evidence="2" type="ORF">GCM10011487_47730</name>
</gene>
<evidence type="ECO:0000313" key="3">
    <source>
        <dbReference type="Proteomes" id="UP000445000"/>
    </source>
</evidence>
<dbReference type="Pfam" id="PF00561">
    <property type="entry name" value="Abhydrolase_1"/>
    <property type="match status" value="1"/>
</dbReference>
<proteinExistence type="predicted"/>
<dbReference type="RefSeq" id="WP_161814426.1">
    <property type="nucleotide sequence ID" value="NZ_BLJN01000005.1"/>
</dbReference>
<feature type="domain" description="AB hydrolase-1" evidence="1">
    <location>
        <begin position="31"/>
        <end position="147"/>
    </location>
</feature>
<dbReference type="Proteomes" id="UP000445000">
    <property type="component" value="Unassembled WGS sequence"/>
</dbReference>
<dbReference type="Gene3D" id="3.40.50.1820">
    <property type="entry name" value="alpha/beta hydrolase"/>
    <property type="match status" value="1"/>
</dbReference>
<reference evidence="3" key="1">
    <citation type="submission" date="2020-01" db="EMBL/GenBank/DDBJ databases">
        <title>'Steroidobacter agaridevorans' sp. nov., agar-degrading bacteria isolated from rhizosphere soils.</title>
        <authorList>
            <person name="Ikenaga M."/>
            <person name="Kataoka M."/>
            <person name="Murouchi A."/>
            <person name="Katsuragi S."/>
            <person name="Sakai M."/>
        </authorList>
    </citation>
    <scope>NUCLEOTIDE SEQUENCE [LARGE SCALE GENOMIC DNA]</scope>
    <source>
        <strain evidence="3">YU21-B</strain>
    </source>
</reference>
<dbReference type="EMBL" id="BLJN01000005">
    <property type="protein sequence ID" value="GFE82773.1"/>
    <property type="molecule type" value="Genomic_DNA"/>
</dbReference>
<dbReference type="GO" id="GO:0016787">
    <property type="term" value="F:hydrolase activity"/>
    <property type="evidence" value="ECO:0007669"/>
    <property type="project" value="UniProtKB-KW"/>
</dbReference>
<dbReference type="InterPro" id="IPR000073">
    <property type="entry name" value="AB_hydrolase_1"/>
</dbReference>
<comment type="caution">
    <text evidence="2">The sequence shown here is derived from an EMBL/GenBank/DDBJ whole genome shotgun (WGS) entry which is preliminary data.</text>
</comment>
<evidence type="ECO:0000313" key="2">
    <source>
        <dbReference type="EMBL" id="GFE82773.1"/>
    </source>
</evidence>
<keyword evidence="2" id="KW-0378">Hydrolase</keyword>
<evidence type="ECO:0000259" key="1">
    <source>
        <dbReference type="Pfam" id="PF00561"/>
    </source>
</evidence>
<sequence length="266" mass="29633">MTIEATDSFVDAPGGRIFVRQWQGSRTRGAPLVLLHDSLGSVELWRDFPAVLAEASSWHVIAYDRLGFGQSTQRTDRPSFAFIDEEAERYFSAVRDGLGLDRFALFGHSVGGAMALRIAASLPESCEAVVTESAQCFVESRTLEGIRAAQTLFEDPAQLQKLAKRHGDRAQWVLDAWIKVWLAPEFRDWSLDPHLGRVACPVLAIHGDQDEYGSEEFPKRIASGVRGPSQMVLLKDCGHVPHRERSEQIVRLTASFLESLNTTLRV</sequence>
<protein>
    <submittedName>
        <fullName evidence="2">Hydrolase</fullName>
    </submittedName>
</protein>
<name>A0A829YIT1_9GAMM</name>
<dbReference type="SUPFAM" id="SSF53474">
    <property type="entry name" value="alpha/beta-Hydrolases"/>
    <property type="match status" value="1"/>
</dbReference>
<dbReference type="PANTHER" id="PTHR43689:SF8">
    <property type="entry name" value="ALPHA_BETA-HYDROLASES SUPERFAMILY PROTEIN"/>
    <property type="match status" value="1"/>
</dbReference>
<keyword evidence="3" id="KW-1185">Reference proteome</keyword>
<accession>A0A829YIT1</accession>
<organism evidence="2 3">
    <name type="scientific">Steroidobacter agaridevorans</name>
    <dbReference type="NCBI Taxonomy" id="2695856"/>
    <lineage>
        <taxon>Bacteria</taxon>
        <taxon>Pseudomonadati</taxon>
        <taxon>Pseudomonadota</taxon>
        <taxon>Gammaproteobacteria</taxon>
        <taxon>Steroidobacterales</taxon>
        <taxon>Steroidobacteraceae</taxon>
        <taxon>Steroidobacter</taxon>
    </lineage>
</organism>
<dbReference type="PRINTS" id="PR00111">
    <property type="entry name" value="ABHYDROLASE"/>
</dbReference>